<evidence type="ECO:0000256" key="1">
    <source>
        <dbReference type="SAM" id="SignalP"/>
    </source>
</evidence>
<protein>
    <submittedName>
        <fullName evidence="2">Uncharacterized protein</fullName>
    </submittedName>
</protein>
<gene>
    <name evidence="2" type="ORF">OUZ56_000824</name>
</gene>
<sequence>MKFTISFVLLLLALAVSAEELKPTEVASDQDAQEWHGRRYYGHHYYYPYGYNVYDYYRGPYGHWRGRRSAETDVVDQKTEETRHSGWGYHRGYYGHGGYAYYRPYSYYSRPSVSYSYRYYH</sequence>
<comment type="caution">
    <text evidence="2">The sequence shown here is derived from an EMBL/GenBank/DDBJ whole genome shotgun (WGS) entry which is preliminary data.</text>
</comment>
<dbReference type="EMBL" id="JAOYFB010000036">
    <property type="protein sequence ID" value="KAK4018782.1"/>
    <property type="molecule type" value="Genomic_DNA"/>
</dbReference>
<keyword evidence="1" id="KW-0732">Signal</keyword>
<keyword evidence="3" id="KW-1185">Reference proteome</keyword>
<name>A0ABR0A0V4_9CRUS</name>
<feature type="chain" id="PRO_5046104971" evidence="1">
    <location>
        <begin position="19"/>
        <end position="121"/>
    </location>
</feature>
<reference evidence="2 3" key="1">
    <citation type="journal article" date="2023" name="Nucleic Acids Res.">
        <title>The hologenome of Daphnia magna reveals possible DNA methylation and microbiome-mediated evolution of the host genome.</title>
        <authorList>
            <person name="Chaturvedi A."/>
            <person name="Li X."/>
            <person name="Dhandapani V."/>
            <person name="Marshall H."/>
            <person name="Kissane S."/>
            <person name="Cuenca-Cambronero M."/>
            <person name="Asole G."/>
            <person name="Calvet F."/>
            <person name="Ruiz-Romero M."/>
            <person name="Marangio P."/>
            <person name="Guigo R."/>
            <person name="Rago D."/>
            <person name="Mirbahai L."/>
            <person name="Eastwood N."/>
            <person name="Colbourne J.K."/>
            <person name="Zhou J."/>
            <person name="Mallon E."/>
            <person name="Orsini L."/>
        </authorList>
    </citation>
    <scope>NUCLEOTIDE SEQUENCE [LARGE SCALE GENOMIC DNA]</scope>
    <source>
        <strain evidence="2">LRV0_1</strain>
    </source>
</reference>
<proteinExistence type="predicted"/>
<evidence type="ECO:0000313" key="2">
    <source>
        <dbReference type="EMBL" id="KAK4018782.1"/>
    </source>
</evidence>
<feature type="signal peptide" evidence="1">
    <location>
        <begin position="1"/>
        <end position="18"/>
    </location>
</feature>
<organism evidence="2 3">
    <name type="scientific">Daphnia magna</name>
    <dbReference type="NCBI Taxonomy" id="35525"/>
    <lineage>
        <taxon>Eukaryota</taxon>
        <taxon>Metazoa</taxon>
        <taxon>Ecdysozoa</taxon>
        <taxon>Arthropoda</taxon>
        <taxon>Crustacea</taxon>
        <taxon>Branchiopoda</taxon>
        <taxon>Diplostraca</taxon>
        <taxon>Cladocera</taxon>
        <taxon>Anomopoda</taxon>
        <taxon>Daphniidae</taxon>
        <taxon>Daphnia</taxon>
    </lineage>
</organism>
<accession>A0ABR0A0V4</accession>
<dbReference type="Proteomes" id="UP001234178">
    <property type="component" value="Unassembled WGS sequence"/>
</dbReference>
<evidence type="ECO:0000313" key="3">
    <source>
        <dbReference type="Proteomes" id="UP001234178"/>
    </source>
</evidence>